<dbReference type="PANTHER" id="PTHR30086:SF20">
    <property type="entry name" value="ARGININE EXPORTER PROTEIN ARGO-RELATED"/>
    <property type="match status" value="1"/>
</dbReference>
<evidence type="ECO:0000256" key="6">
    <source>
        <dbReference type="SAM" id="Phobius"/>
    </source>
</evidence>
<dbReference type="Proteomes" id="UP001564626">
    <property type="component" value="Unassembled WGS sequence"/>
</dbReference>
<feature type="transmembrane region" description="Helical" evidence="6">
    <location>
        <begin position="202"/>
        <end position="219"/>
    </location>
</feature>
<evidence type="ECO:0000256" key="4">
    <source>
        <dbReference type="ARBA" id="ARBA00022989"/>
    </source>
</evidence>
<dbReference type="Pfam" id="PF01810">
    <property type="entry name" value="LysE"/>
    <property type="match status" value="1"/>
</dbReference>
<evidence type="ECO:0000313" key="8">
    <source>
        <dbReference type="Proteomes" id="UP001564626"/>
    </source>
</evidence>
<keyword evidence="5 6" id="KW-0472">Membrane</keyword>
<evidence type="ECO:0000256" key="3">
    <source>
        <dbReference type="ARBA" id="ARBA00022692"/>
    </source>
</evidence>
<protein>
    <submittedName>
        <fullName evidence="7">LysE family translocator</fullName>
    </submittedName>
</protein>
<dbReference type="PIRSF" id="PIRSF006324">
    <property type="entry name" value="LeuE"/>
    <property type="match status" value="1"/>
</dbReference>
<dbReference type="EMBL" id="JBGEHV010000029">
    <property type="protein sequence ID" value="MEY8040986.1"/>
    <property type="molecule type" value="Genomic_DNA"/>
</dbReference>
<dbReference type="InterPro" id="IPR001123">
    <property type="entry name" value="LeuE-type"/>
</dbReference>
<comment type="subcellular location">
    <subcellularLocation>
        <location evidence="1">Cell membrane</location>
        <topology evidence="1">Multi-pass membrane protein</topology>
    </subcellularLocation>
</comment>
<feature type="transmembrane region" description="Helical" evidence="6">
    <location>
        <begin position="53"/>
        <end position="78"/>
    </location>
</feature>
<proteinExistence type="predicted"/>
<reference evidence="7 8" key="1">
    <citation type="submission" date="2024-08" db="EMBL/GenBank/DDBJ databases">
        <title>Genome mining of Saccharopolyspora cebuensis PGLac3 from Nigerian medicinal plant.</title>
        <authorList>
            <person name="Ezeobiora C.E."/>
            <person name="Igbokwe N.H."/>
            <person name="Amin D.H."/>
            <person name="Mendie U.E."/>
        </authorList>
    </citation>
    <scope>NUCLEOTIDE SEQUENCE [LARGE SCALE GENOMIC DNA]</scope>
    <source>
        <strain evidence="7 8">PGLac3</strain>
    </source>
</reference>
<keyword evidence="2" id="KW-1003">Cell membrane</keyword>
<accession>A0ABV4CIX3</accession>
<keyword evidence="3 6" id="KW-0812">Transmembrane</keyword>
<evidence type="ECO:0000313" key="7">
    <source>
        <dbReference type="EMBL" id="MEY8040986.1"/>
    </source>
</evidence>
<feature type="transmembrane region" description="Helical" evidence="6">
    <location>
        <begin position="164"/>
        <end position="190"/>
    </location>
</feature>
<feature type="transmembrane region" description="Helical" evidence="6">
    <location>
        <begin position="20"/>
        <end position="41"/>
    </location>
</feature>
<keyword evidence="4 6" id="KW-1133">Transmembrane helix</keyword>
<gene>
    <name evidence="7" type="ORF">AB8O55_16375</name>
</gene>
<sequence>MTRDQREEEPHVLLDPTPLPAFLLASAVVILTPGVDAFLLLRTSLNVGRRAGLLALVGIHTASVLQVAAVIGGLGALITRYPAVLSVLKWVGAAYLVYLAGSILRGLWLARRAGAGGLAEPVPDRSNPFLRGLLSNLTNPKMLLFSLAFLPQFVGAAAQPAVQLVVLGVIFLVLAAFWELTIVLAAARIAHRLRHPRFSHSLDLVSVAAFLTISVGLVAS</sequence>
<evidence type="ECO:0000256" key="1">
    <source>
        <dbReference type="ARBA" id="ARBA00004651"/>
    </source>
</evidence>
<keyword evidence="8" id="KW-1185">Reference proteome</keyword>
<name>A0ABV4CIX3_9PSEU</name>
<evidence type="ECO:0000256" key="5">
    <source>
        <dbReference type="ARBA" id="ARBA00023136"/>
    </source>
</evidence>
<dbReference type="PANTHER" id="PTHR30086">
    <property type="entry name" value="ARGININE EXPORTER PROTEIN ARGO"/>
    <property type="match status" value="1"/>
</dbReference>
<evidence type="ECO:0000256" key="2">
    <source>
        <dbReference type="ARBA" id="ARBA00022475"/>
    </source>
</evidence>
<organism evidence="7 8">
    <name type="scientific">Saccharopolyspora cebuensis</name>
    <dbReference type="NCBI Taxonomy" id="418759"/>
    <lineage>
        <taxon>Bacteria</taxon>
        <taxon>Bacillati</taxon>
        <taxon>Actinomycetota</taxon>
        <taxon>Actinomycetes</taxon>
        <taxon>Pseudonocardiales</taxon>
        <taxon>Pseudonocardiaceae</taxon>
        <taxon>Saccharopolyspora</taxon>
    </lineage>
</organism>
<dbReference type="RefSeq" id="WP_345355448.1">
    <property type="nucleotide sequence ID" value="NZ_BAABII010000001.1"/>
</dbReference>
<feature type="transmembrane region" description="Helical" evidence="6">
    <location>
        <begin position="90"/>
        <end position="108"/>
    </location>
</feature>
<comment type="caution">
    <text evidence="7">The sequence shown here is derived from an EMBL/GenBank/DDBJ whole genome shotgun (WGS) entry which is preliminary data.</text>
</comment>